<evidence type="ECO:0000313" key="12">
    <source>
        <dbReference type="Proteomes" id="UP001594288"/>
    </source>
</evidence>
<name>A0ABV6YNY1_UNCEI</name>
<dbReference type="Pfam" id="PF01884">
    <property type="entry name" value="PcrB"/>
    <property type="match status" value="1"/>
</dbReference>
<sequence length="247" mass="26544">MSGVLKHMMEVKEARGAGYVILVDPDMYDLAELSEQAELLSQYADLLFVGGSLCVRHDFGEAVSRVKQSSRVPVVIFPGDATQVSSHADAILFLSLVSGRNSDLLIGEHVKAAPRIRRYRLETIPVAYILVESGETTSVQFMSQSLAIPRRKSEIASAHALAGEYLGMKLVFLEGGSGAQMHVPLKMIESVREYVSIPLIVGGGIKSPEEAGAIVRSGASFIVTGDVIEKNGSETILREFTSAVHAG</sequence>
<keyword evidence="6" id="KW-0443">Lipid metabolism</keyword>
<accession>A0ABV6YNY1</accession>
<evidence type="ECO:0000256" key="4">
    <source>
        <dbReference type="ARBA" id="ARBA00022723"/>
    </source>
</evidence>
<evidence type="ECO:0000313" key="11">
    <source>
        <dbReference type="EMBL" id="MFC1799769.1"/>
    </source>
</evidence>
<proteinExistence type="inferred from homology"/>
<dbReference type="PANTHER" id="PTHR21235">
    <property type="entry name" value="IMIDAZOLE GLYCEROL PHOSPHATE SYNTHASE SUBUNIT HISF/H IGP SYNTHASE SUBUNIT HISF/H"/>
    <property type="match status" value="1"/>
</dbReference>
<protein>
    <recommendedName>
        <fullName evidence="1 10">Phosphoglycerol geranylgeranyltransferase</fullName>
        <ecNumber evidence="1 10">2.5.1.41</ecNumber>
    </recommendedName>
</protein>
<dbReference type="InterPro" id="IPR038597">
    <property type="entry name" value="GGGP/HepGP_synthase_sf"/>
</dbReference>
<keyword evidence="8" id="KW-1208">Phospholipid metabolism</keyword>
<dbReference type="NCBIfam" id="TIGR01768">
    <property type="entry name" value="GGGP-family"/>
    <property type="match status" value="1"/>
</dbReference>
<dbReference type="Proteomes" id="UP001594288">
    <property type="component" value="Unassembled WGS sequence"/>
</dbReference>
<comment type="caution">
    <text evidence="11">The sequence shown here is derived from an EMBL/GenBank/DDBJ whole genome shotgun (WGS) entry which is preliminary data.</text>
</comment>
<evidence type="ECO:0000256" key="6">
    <source>
        <dbReference type="ARBA" id="ARBA00023098"/>
    </source>
</evidence>
<evidence type="ECO:0000256" key="5">
    <source>
        <dbReference type="ARBA" id="ARBA00022842"/>
    </source>
</evidence>
<dbReference type="HAMAP" id="MF_00112">
    <property type="entry name" value="GGGP_HepGP_synthase"/>
    <property type="match status" value="1"/>
</dbReference>
<dbReference type="EMBL" id="JBHPEI010000028">
    <property type="protein sequence ID" value="MFC1799769.1"/>
    <property type="molecule type" value="Genomic_DNA"/>
</dbReference>
<evidence type="ECO:0000256" key="3">
    <source>
        <dbReference type="ARBA" id="ARBA00022679"/>
    </source>
</evidence>
<evidence type="ECO:0000256" key="1">
    <source>
        <dbReference type="ARBA" id="ARBA00012676"/>
    </source>
</evidence>
<organism evidence="11 12">
    <name type="scientific">Eiseniibacteriota bacterium</name>
    <dbReference type="NCBI Taxonomy" id="2212470"/>
    <lineage>
        <taxon>Bacteria</taxon>
        <taxon>Candidatus Eiseniibacteriota</taxon>
    </lineage>
</organism>
<dbReference type="InterPro" id="IPR050064">
    <property type="entry name" value="IGPS_HisA/HisF"/>
</dbReference>
<keyword evidence="7" id="KW-0594">Phospholipid biosynthesis</keyword>
<dbReference type="InterPro" id="IPR010946">
    <property type="entry name" value="GGGP_synth"/>
</dbReference>
<dbReference type="PANTHER" id="PTHR21235:SF22">
    <property type="entry name" value="GERANYLGERANYLGLYCERYL PHOSPHATE SYNTHASE"/>
    <property type="match status" value="1"/>
</dbReference>
<evidence type="ECO:0000256" key="9">
    <source>
        <dbReference type="ARBA" id="ARBA00047288"/>
    </source>
</evidence>
<reference evidence="11 12" key="1">
    <citation type="submission" date="2024-09" db="EMBL/GenBank/DDBJ databases">
        <authorList>
            <person name="D'Angelo T."/>
        </authorList>
    </citation>
    <scope>NUCLEOTIDE SEQUENCE [LARGE SCALE GENOMIC DNA]</scope>
    <source>
        <strain evidence="11">SAG AM-311-F02</strain>
    </source>
</reference>
<dbReference type="Gene3D" id="3.20.20.390">
    <property type="entry name" value="FMN-linked oxidoreductases"/>
    <property type="match status" value="1"/>
</dbReference>
<dbReference type="InterPro" id="IPR008205">
    <property type="entry name" value="GGGP_HepGP_synthase"/>
</dbReference>
<dbReference type="NCBIfam" id="NF003198">
    <property type="entry name" value="PRK04169.1-2"/>
    <property type="match status" value="1"/>
</dbReference>
<keyword evidence="12" id="KW-1185">Reference proteome</keyword>
<dbReference type="SUPFAM" id="SSF51395">
    <property type="entry name" value="FMN-linked oxidoreductases"/>
    <property type="match status" value="1"/>
</dbReference>
<comment type="catalytic activity">
    <reaction evidence="9">
        <text>sn-glycerol 1-phosphate + (2E,6E,10E)-geranylgeranyl diphosphate = sn-3-O-(geranylgeranyl)glycerol 1-phosphate + diphosphate</text>
        <dbReference type="Rhea" id="RHEA:23404"/>
        <dbReference type="ChEBI" id="CHEBI:33019"/>
        <dbReference type="ChEBI" id="CHEBI:57677"/>
        <dbReference type="ChEBI" id="CHEBI:57685"/>
        <dbReference type="ChEBI" id="CHEBI:58756"/>
        <dbReference type="EC" id="2.5.1.41"/>
    </reaction>
</comment>
<evidence type="ECO:0000256" key="7">
    <source>
        <dbReference type="ARBA" id="ARBA00023209"/>
    </source>
</evidence>
<evidence type="ECO:0000256" key="8">
    <source>
        <dbReference type="ARBA" id="ARBA00023264"/>
    </source>
</evidence>
<keyword evidence="2" id="KW-0444">Lipid biosynthesis</keyword>
<keyword evidence="5" id="KW-0460">Magnesium</keyword>
<gene>
    <name evidence="11" type="ORF">ACFL2Z_02525</name>
</gene>
<keyword evidence="3" id="KW-0808">Transferase</keyword>
<dbReference type="EC" id="2.5.1.41" evidence="1 10"/>
<dbReference type="NCBIfam" id="TIGR01769">
    <property type="entry name" value="GGGP"/>
    <property type="match status" value="1"/>
</dbReference>
<evidence type="ECO:0000256" key="2">
    <source>
        <dbReference type="ARBA" id="ARBA00022516"/>
    </source>
</evidence>
<evidence type="ECO:0000256" key="10">
    <source>
        <dbReference type="NCBIfam" id="TIGR01769"/>
    </source>
</evidence>
<keyword evidence="4" id="KW-0479">Metal-binding</keyword>